<protein>
    <submittedName>
        <fullName evidence="1">Uncharacterized protein</fullName>
    </submittedName>
</protein>
<gene>
    <name evidence="1" type="ORF">KC19_11G137800</name>
</gene>
<dbReference type="AlphaFoldDB" id="A0A8T0GIE1"/>
<reference evidence="1 2" key="1">
    <citation type="submission" date="2020-06" db="EMBL/GenBank/DDBJ databases">
        <title>WGS assembly of Ceratodon purpureus strain R40.</title>
        <authorList>
            <person name="Carey S.B."/>
            <person name="Jenkins J."/>
            <person name="Shu S."/>
            <person name="Lovell J.T."/>
            <person name="Sreedasyam A."/>
            <person name="Maumus F."/>
            <person name="Tiley G.P."/>
            <person name="Fernandez-Pozo N."/>
            <person name="Barry K."/>
            <person name="Chen C."/>
            <person name="Wang M."/>
            <person name="Lipzen A."/>
            <person name="Daum C."/>
            <person name="Saski C.A."/>
            <person name="Payton A.C."/>
            <person name="Mcbreen J.C."/>
            <person name="Conrad R.E."/>
            <person name="Kollar L.M."/>
            <person name="Olsson S."/>
            <person name="Huttunen S."/>
            <person name="Landis J.B."/>
            <person name="Wickett N.J."/>
            <person name="Johnson M.G."/>
            <person name="Rensing S.A."/>
            <person name="Grimwood J."/>
            <person name="Schmutz J."/>
            <person name="Mcdaniel S.F."/>
        </authorList>
    </citation>
    <scope>NUCLEOTIDE SEQUENCE [LARGE SCALE GENOMIC DNA]</scope>
    <source>
        <strain evidence="1 2">R40</strain>
    </source>
</reference>
<dbReference type="EMBL" id="CM026432">
    <property type="protein sequence ID" value="KAG0557528.1"/>
    <property type="molecule type" value="Genomic_DNA"/>
</dbReference>
<comment type="caution">
    <text evidence="1">The sequence shown here is derived from an EMBL/GenBank/DDBJ whole genome shotgun (WGS) entry which is preliminary data.</text>
</comment>
<organism evidence="1 2">
    <name type="scientific">Ceratodon purpureus</name>
    <name type="common">Fire moss</name>
    <name type="synonym">Dicranum purpureum</name>
    <dbReference type="NCBI Taxonomy" id="3225"/>
    <lineage>
        <taxon>Eukaryota</taxon>
        <taxon>Viridiplantae</taxon>
        <taxon>Streptophyta</taxon>
        <taxon>Embryophyta</taxon>
        <taxon>Bryophyta</taxon>
        <taxon>Bryophytina</taxon>
        <taxon>Bryopsida</taxon>
        <taxon>Dicranidae</taxon>
        <taxon>Pseudoditrichales</taxon>
        <taxon>Ditrichaceae</taxon>
        <taxon>Ceratodon</taxon>
    </lineage>
</organism>
<evidence type="ECO:0000313" key="2">
    <source>
        <dbReference type="Proteomes" id="UP000822688"/>
    </source>
</evidence>
<evidence type="ECO:0000313" key="1">
    <source>
        <dbReference type="EMBL" id="KAG0557528.1"/>
    </source>
</evidence>
<proteinExistence type="predicted"/>
<name>A0A8T0GIE1_CERPU</name>
<keyword evidence="2" id="KW-1185">Reference proteome</keyword>
<dbReference type="Proteomes" id="UP000822688">
    <property type="component" value="Chromosome 11"/>
</dbReference>
<sequence length="52" mass="5934">MVRMRSFGDACTKSIKTATGMRITKTQLMRILLLGGRSWIIKSANFRVLYIV</sequence>
<accession>A0A8T0GIE1</accession>